<dbReference type="FunFam" id="2.130.10.10:FF:000411">
    <property type="entry name" value="U4/U6 small nuclear ribonucleoprotein Prp4"/>
    <property type="match status" value="1"/>
</dbReference>
<dbReference type="PROSITE" id="PS00678">
    <property type="entry name" value="WD_REPEATS_1"/>
    <property type="match status" value="2"/>
</dbReference>
<dbReference type="InParanoid" id="A0A165N0Z9"/>
<evidence type="ECO:0000256" key="1">
    <source>
        <dbReference type="ARBA" id="ARBA00022574"/>
    </source>
</evidence>
<dbReference type="SUPFAM" id="SSF158230">
    <property type="entry name" value="PRP4-like"/>
    <property type="match status" value="1"/>
</dbReference>
<name>A0A165N0Z9_EXIGL</name>
<dbReference type="GO" id="GO:0030621">
    <property type="term" value="F:U4 snRNA binding"/>
    <property type="evidence" value="ECO:0007669"/>
    <property type="project" value="TreeGrafter"/>
</dbReference>
<dbReference type="InterPro" id="IPR001680">
    <property type="entry name" value="WD40_rpt"/>
</dbReference>
<dbReference type="PANTHER" id="PTHR19846">
    <property type="entry name" value="WD40 REPEAT PROTEIN"/>
    <property type="match status" value="1"/>
</dbReference>
<dbReference type="InterPro" id="IPR036322">
    <property type="entry name" value="WD40_repeat_dom_sf"/>
</dbReference>
<dbReference type="PRINTS" id="PR00320">
    <property type="entry name" value="GPROTEINBRPT"/>
</dbReference>
<keyword evidence="2" id="KW-0677">Repeat</keyword>
<dbReference type="OrthoDB" id="540662at2759"/>
<dbReference type="CDD" id="cd00200">
    <property type="entry name" value="WD40"/>
    <property type="match status" value="1"/>
</dbReference>
<organism evidence="5 6">
    <name type="scientific">Exidia glandulosa HHB12029</name>
    <dbReference type="NCBI Taxonomy" id="1314781"/>
    <lineage>
        <taxon>Eukaryota</taxon>
        <taxon>Fungi</taxon>
        <taxon>Dikarya</taxon>
        <taxon>Basidiomycota</taxon>
        <taxon>Agaricomycotina</taxon>
        <taxon>Agaricomycetes</taxon>
        <taxon>Auriculariales</taxon>
        <taxon>Exidiaceae</taxon>
        <taxon>Exidia</taxon>
    </lineage>
</organism>
<evidence type="ECO:0000313" key="5">
    <source>
        <dbReference type="EMBL" id="KZW00055.1"/>
    </source>
</evidence>
<feature type="repeat" description="WD" evidence="3">
    <location>
        <begin position="304"/>
        <end position="345"/>
    </location>
</feature>
<accession>A0A165N0Z9</accession>
<dbReference type="SMART" id="SM00320">
    <property type="entry name" value="WD40"/>
    <property type="match status" value="7"/>
</dbReference>
<proteinExistence type="predicted"/>
<dbReference type="GO" id="GO:0000398">
    <property type="term" value="P:mRNA splicing, via spliceosome"/>
    <property type="evidence" value="ECO:0007669"/>
    <property type="project" value="TreeGrafter"/>
</dbReference>
<dbReference type="PANTHER" id="PTHR19846:SF0">
    <property type="entry name" value="PRE-MRNA PROCESSING FACTOR 4"/>
    <property type="match status" value="1"/>
</dbReference>
<dbReference type="SMART" id="SM00500">
    <property type="entry name" value="SFM"/>
    <property type="match status" value="1"/>
</dbReference>
<dbReference type="InterPro" id="IPR036285">
    <property type="entry name" value="PRP4-like_sf"/>
</dbReference>
<dbReference type="InterPro" id="IPR014906">
    <property type="entry name" value="PRP4-like"/>
</dbReference>
<sequence>MDLENLVDDVDYALGGSASERARAENQALLDELERKKKARTMAVPTDDGRVRARLREIGEPITLFGERAPDRRDRLIYVLSQINAAKGGDAMDVDAQEESSSDDDEEEFYTAGDLELLEARRRMAEYSIPRARARVQYQREESKIPLQKVIDIRKKVFTELKTLSIYGSQVGDERPLSQVRFSPDGKYLATGSWAGNVKVWNVPACTPVKSWHGHADRVGGVAWHPDVVNRYDDNVLHIASGGEEGGVTLWSMKSDEPLTVMKGHVDRVARIAFHPSGHYIASASFDTSWRLWDVELGKSLLVQEGHSRAVYAVDCQDDGALVASGGLDGIGRVWDLRSGRTAMVLDGHLKAIFSMNFAPNSYQIATGSGDDTVRIWDMRTLKALHIIPAHKSNVVDVRYFRGSYPAPDAADRDAQYRTGLYFATAGYDGLVRVWSADDWQLVKSVATDAGKVMSVDISPDKQFIAAGSWNRSFQLFTPDTSAADV</sequence>
<evidence type="ECO:0000256" key="2">
    <source>
        <dbReference type="ARBA" id="ARBA00022737"/>
    </source>
</evidence>
<dbReference type="InterPro" id="IPR015943">
    <property type="entry name" value="WD40/YVTN_repeat-like_dom_sf"/>
</dbReference>
<dbReference type="PROSITE" id="PS50294">
    <property type="entry name" value="WD_REPEATS_REGION"/>
    <property type="match status" value="4"/>
</dbReference>
<gene>
    <name evidence="5" type="ORF">EXIGLDRAFT_191984</name>
</gene>
<feature type="domain" description="Pre-mRNA processing factor 4 (PRP4)-like" evidence="4">
    <location>
        <begin position="46"/>
        <end position="98"/>
    </location>
</feature>
<keyword evidence="1 3" id="KW-0853">WD repeat</keyword>
<dbReference type="Gene3D" id="2.130.10.10">
    <property type="entry name" value="YVTN repeat-like/Quinoprotein amine dehydrogenase"/>
    <property type="match status" value="3"/>
</dbReference>
<feature type="repeat" description="WD" evidence="3">
    <location>
        <begin position="262"/>
        <end position="303"/>
    </location>
</feature>
<feature type="repeat" description="WD" evidence="3">
    <location>
        <begin position="346"/>
        <end position="387"/>
    </location>
</feature>
<feature type="repeat" description="WD" evidence="3">
    <location>
        <begin position="170"/>
        <end position="211"/>
    </location>
</feature>
<dbReference type="GO" id="GO:0046540">
    <property type="term" value="C:U4/U6 x U5 tri-snRNP complex"/>
    <property type="evidence" value="ECO:0007669"/>
    <property type="project" value="TreeGrafter"/>
</dbReference>
<dbReference type="EMBL" id="KV425904">
    <property type="protein sequence ID" value="KZW00055.1"/>
    <property type="molecule type" value="Genomic_DNA"/>
</dbReference>
<evidence type="ECO:0000259" key="4">
    <source>
        <dbReference type="SMART" id="SM00500"/>
    </source>
</evidence>
<evidence type="ECO:0000313" key="6">
    <source>
        <dbReference type="Proteomes" id="UP000077266"/>
    </source>
</evidence>
<dbReference type="GO" id="GO:0017070">
    <property type="term" value="F:U6 snRNA binding"/>
    <property type="evidence" value="ECO:0007669"/>
    <property type="project" value="TreeGrafter"/>
</dbReference>
<dbReference type="Proteomes" id="UP000077266">
    <property type="component" value="Unassembled WGS sequence"/>
</dbReference>
<dbReference type="Pfam" id="PF00400">
    <property type="entry name" value="WD40"/>
    <property type="match status" value="7"/>
</dbReference>
<dbReference type="Gene3D" id="4.10.280.110">
    <property type="entry name" value="Pre-mRNA processing factor 4 domain"/>
    <property type="match status" value="1"/>
</dbReference>
<dbReference type="PROSITE" id="PS50082">
    <property type="entry name" value="WD_REPEATS_2"/>
    <property type="match status" value="4"/>
</dbReference>
<keyword evidence="6" id="KW-1185">Reference proteome</keyword>
<dbReference type="InterPro" id="IPR019775">
    <property type="entry name" value="WD40_repeat_CS"/>
</dbReference>
<dbReference type="InterPro" id="IPR020472">
    <property type="entry name" value="WD40_PAC1"/>
</dbReference>
<dbReference type="STRING" id="1314781.A0A165N0Z9"/>
<dbReference type="Pfam" id="PF08799">
    <property type="entry name" value="PRP4"/>
    <property type="match status" value="1"/>
</dbReference>
<reference evidence="5 6" key="1">
    <citation type="journal article" date="2016" name="Mol. Biol. Evol.">
        <title>Comparative Genomics of Early-Diverging Mushroom-Forming Fungi Provides Insights into the Origins of Lignocellulose Decay Capabilities.</title>
        <authorList>
            <person name="Nagy L.G."/>
            <person name="Riley R."/>
            <person name="Tritt A."/>
            <person name="Adam C."/>
            <person name="Daum C."/>
            <person name="Floudas D."/>
            <person name="Sun H."/>
            <person name="Yadav J.S."/>
            <person name="Pangilinan J."/>
            <person name="Larsson K.H."/>
            <person name="Matsuura K."/>
            <person name="Barry K."/>
            <person name="Labutti K."/>
            <person name="Kuo R."/>
            <person name="Ohm R.A."/>
            <person name="Bhattacharya S.S."/>
            <person name="Shirouzu T."/>
            <person name="Yoshinaga Y."/>
            <person name="Martin F.M."/>
            <person name="Grigoriev I.V."/>
            <person name="Hibbett D.S."/>
        </authorList>
    </citation>
    <scope>NUCLEOTIDE SEQUENCE [LARGE SCALE GENOMIC DNA]</scope>
    <source>
        <strain evidence="5 6">HHB12029</strain>
    </source>
</reference>
<protein>
    <submittedName>
        <fullName evidence="5">WD40 repeat-like protein</fullName>
    </submittedName>
</protein>
<dbReference type="SUPFAM" id="SSF50978">
    <property type="entry name" value="WD40 repeat-like"/>
    <property type="match status" value="1"/>
</dbReference>
<dbReference type="AlphaFoldDB" id="A0A165N0Z9"/>
<evidence type="ECO:0000256" key="3">
    <source>
        <dbReference type="PROSITE-ProRule" id="PRU00221"/>
    </source>
</evidence>